<name>A0A2A4HH17_9GAMM</name>
<proteinExistence type="predicted"/>
<dbReference type="InterPro" id="IPR019110">
    <property type="entry name" value="Uncharacterised_RAQPRD"/>
</dbReference>
<organism evidence="1 2">
    <name type="scientific">Vreelandella nigrificans</name>
    <dbReference type="NCBI Taxonomy" id="2042704"/>
    <lineage>
        <taxon>Bacteria</taxon>
        <taxon>Pseudomonadati</taxon>
        <taxon>Pseudomonadota</taxon>
        <taxon>Gammaproteobacteria</taxon>
        <taxon>Oceanospirillales</taxon>
        <taxon>Halomonadaceae</taxon>
        <taxon>Vreelandella</taxon>
    </lineage>
</organism>
<protein>
    <submittedName>
        <fullName evidence="1">Raqprd family integrative conjugative element protein</fullName>
    </submittedName>
</protein>
<dbReference type="EMBL" id="NWUX01000024">
    <property type="protein sequence ID" value="PCF94076.1"/>
    <property type="molecule type" value="Genomic_DNA"/>
</dbReference>
<keyword evidence="2" id="KW-1185">Reference proteome</keyword>
<dbReference type="OrthoDB" id="8910666at2"/>
<comment type="caution">
    <text evidence="1">The sequence shown here is derived from an EMBL/GenBank/DDBJ whole genome shotgun (WGS) entry which is preliminary data.</text>
</comment>
<dbReference type="Proteomes" id="UP000218677">
    <property type="component" value="Unassembled WGS sequence"/>
</dbReference>
<dbReference type="NCBIfam" id="TIGR01690">
    <property type="entry name" value="ICE_RAQPRD"/>
    <property type="match status" value="1"/>
</dbReference>
<gene>
    <name evidence="1" type="ORF">CPA45_19050</name>
</gene>
<dbReference type="Pfam" id="PF09686">
    <property type="entry name" value="Plasmid_RAQPRD"/>
    <property type="match status" value="1"/>
</dbReference>
<evidence type="ECO:0000313" key="2">
    <source>
        <dbReference type="Proteomes" id="UP000218677"/>
    </source>
</evidence>
<dbReference type="AlphaFoldDB" id="A0A2A4HH17"/>
<accession>A0A2A4HH17</accession>
<dbReference type="RefSeq" id="WP_096654292.1">
    <property type="nucleotide sequence ID" value="NZ_NWUX01000024.1"/>
</dbReference>
<sequence length="122" mass="13889">MLHSLSLIRRRRYPLAFGLTVAVALTAVLPDVVLGDEVRDEILRRDLAVIQTQLDQIEVVIQRLERRQAATNPVSHRFYLDTDQLRRDVNRISEGIDGYLAPPRLPPRVPVPLSGDYLREGP</sequence>
<reference evidence="2" key="1">
    <citation type="submission" date="2017-09" db="EMBL/GenBank/DDBJ databases">
        <authorList>
            <person name="Cho G.-S."/>
            <person name="Oguntoyinbo F.A."/>
            <person name="Cnockaert M."/>
            <person name="Kabisch J."/>
            <person name="Neve H."/>
            <person name="Bockelmann W."/>
            <person name="Wenning M."/>
            <person name="Franz C.M."/>
            <person name="Vandamme P."/>
        </authorList>
    </citation>
    <scope>NUCLEOTIDE SEQUENCE [LARGE SCALE GENOMIC DNA]</scope>
    <source>
        <strain evidence="2">MBT G8648</strain>
    </source>
</reference>
<evidence type="ECO:0000313" key="1">
    <source>
        <dbReference type="EMBL" id="PCF94076.1"/>
    </source>
</evidence>